<accession>A0A0C3GL48</accession>
<evidence type="ECO:0000256" key="4">
    <source>
        <dbReference type="ARBA" id="ARBA00022927"/>
    </source>
</evidence>
<dbReference type="PANTHER" id="PTHR12894:SF27">
    <property type="entry name" value="TRANSFORMING GROWTH FACTOR-BETA RECEPTOR-ASSOCIATED PROTEIN 1"/>
    <property type="match status" value="1"/>
</dbReference>
<comment type="subcellular location">
    <subcellularLocation>
        <location evidence="1">Cytoplasm</location>
    </subcellularLocation>
</comment>
<dbReference type="EMBL" id="KN832971">
    <property type="protein sequence ID" value="KIM91321.1"/>
    <property type="molecule type" value="Genomic_DNA"/>
</dbReference>
<feature type="region of interest" description="Disordered" evidence="5">
    <location>
        <begin position="357"/>
        <end position="376"/>
    </location>
</feature>
<evidence type="ECO:0000259" key="6">
    <source>
        <dbReference type="PROSITE" id="PS50219"/>
    </source>
</evidence>
<keyword evidence="4" id="KW-0653">Protein transport</keyword>
<dbReference type="Pfam" id="PF00780">
    <property type="entry name" value="CNH"/>
    <property type="match status" value="1"/>
</dbReference>
<feature type="domain" description="CNH" evidence="6">
    <location>
        <begin position="35"/>
        <end position="323"/>
    </location>
</feature>
<dbReference type="AlphaFoldDB" id="A0A0C3GL48"/>
<dbReference type="GO" id="GO:0005737">
    <property type="term" value="C:cytoplasm"/>
    <property type="evidence" value="ECO:0007669"/>
    <property type="project" value="UniProtKB-SubCell"/>
</dbReference>
<dbReference type="GO" id="GO:0006914">
    <property type="term" value="P:autophagy"/>
    <property type="evidence" value="ECO:0007669"/>
    <property type="project" value="TreeGrafter"/>
</dbReference>
<dbReference type="GO" id="GO:0015031">
    <property type="term" value="P:protein transport"/>
    <property type="evidence" value="ECO:0007669"/>
    <property type="project" value="UniProtKB-KW"/>
</dbReference>
<reference evidence="7 8" key="1">
    <citation type="submission" date="2014-04" db="EMBL/GenBank/DDBJ databases">
        <authorList>
            <consortium name="DOE Joint Genome Institute"/>
            <person name="Kuo A."/>
            <person name="Tarkka M."/>
            <person name="Buscot F."/>
            <person name="Kohler A."/>
            <person name="Nagy L.G."/>
            <person name="Floudas D."/>
            <person name="Copeland A."/>
            <person name="Barry K.W."/>
            <person name="Cichocki N."/>
            <person name="Veneault-Fourrey C."/>
            <person name="LaButti K."/>
            <person name="Lindquist E.A."/>
            <person name="Lipzen A."/>
            <person name="Lundell T."/>
            <person name="Morin E."/>
            <person name="Murat C."/>
            <person name="Sun H."/>
            <person name="Tunlid A."/>
            <person name="Henrissat B."/>
            <person name="Grigoriev I.V."/>
            <person name="Hibbett D.S."/>
            <person name="Martin F."/>
            <person name="Nordberg H.P."/>
            <person name="Cantor M.N."/>
            <person name="Hua S.X."/>
        </authorList>
    </citation>
    <scope>NUCLEOTIDE SEQUENCE [LARGE SCALE GENOMIC DNA]</scope>
    <source>
        <strain evidence="7 8">F 1598</strain>
    </source>
</reference>
<dbReference type="GO" id="GO:0016020">
    <property type="term" value="C:membrane"/>
    <property type="evidence" value="ECO:0007669"/>
    <property type="project" value="TreeGrafter"/>
</dbReference>
<dbReference type="OrthoDB" id="5325112at2759"/>
<evidence type="ECO:0000256" key="3">
    <source>
        <dbReference type="ARBA" id="ARBA00022490"/>
    </source>
</evidence>
<sequence length="376" mass="41346">MTYAPTNPYDVPPYQVQPLIKSVVENDLRRPGSSLAQVRCAQALGSEIYVGCSNGELLRFTLQADDPTKLESYSLLSRQSLPNEKAVDEIVLVPSIARALVLSEHQVHFYTLPSLDLVPWNIIKPIRNVVTIAVDHQHLQRPPPSLTDPPVAVAPIEFSIIKRTNIALYSLRDKLSYQKEIPLPQGATLARRSGRALCVADKENYNMIDLELASLIPLFPLSQTADKSVVVKPSITVINETEFMILSWTGTSTIGVFINSDGDPVRGTLQWPAHPQAVCLDYPYITALLPNDTIEIHNLESQSIVQVISASTSPPTTPSGHGQLTSRLTLTTCLNGYMVPSTEQSDKMRMTSVPLLRRSEIMPDSTDGGDDNKARA</sequence>
<dbReference type="InParanoid" id="A0A0C3GL48"/>
<dbReference type="PANTHER" id="PTHR12894">
    <property type="entry name" value="CNH DOMAIN CONTAINING"/>
    <property type="match status" value="1"/>
</dbReference>
<evidence type="ECO:0000256" key="2">
    <source>
        <dbReference type="ARBA" id="ARBA00022448"/>
    </source>
</evidence>
<evidence type="ECO:0000256" key="1">
    <source>
        <dbReference type="ARBA" id="ARBA00004496"/>
    </source>
</evidence>
<proteinExistence type="predicted"/>
<organism evidence="7 8">
    <name type="scientific">Piloderma croceum (strain F 1598)</name>
    <dbReference type="NCBI Taxonomy" id="765440"/>
    <lineage>
        <taxon>Eukaryota</taxon>
        <taxon>Fungi</taxon>
        <taxon>Dikarya</taxon>
        <taxon>Basidiomycota</taxon>
        <taxon>Agaricomycotina</taxon>
        <taxon>Agaricomycetes</taxon>
        <taxon>Agaricomycetidae</taxon>
        <taxon>Atheliales</taxon>
        <taxon>Atheliaceae</taxon>
        <taxon>Piloderma</taxon>
    </lineage>
</organism>
<keyword evidence="8" id="KW-1185">Reference proteome</keyword>
<dbReference type="Proteomes" id="UP000054166">
    <property type="component" value="Unassembled WGS sequence"/>
</dbReference>
<gene>
    <name evidence="7" type="ORF">PILCRDRAFT_810582</name>
</gene>
<evidence type="ECO:0000313" key="7">
    <source>
        <dbReference type="EMBL" id="KIM91321.1"/>
    </source>
</evidence>
<dbReference type="STRING" id="765440.A0A0C3GL48"/>
<reference evidence="8" key="2">
    <citation type="submission" date="2015-01" db="EMBL/GenBank/DDBJ databases">
        <title>Evolutionary Origins and Diversification of the Mycorrhizal Mutualists.</title>
        <authorList>
            <consortium name="DOE Joint Genome Institute"/>
            <consortium name="Mycorrhizal Genomics Consortium"/>
            <person name="Kohler A."/>
            <person name="Kuo A."/>
            <person name="Nagy L.G."/>
            <person name="Floudas D."/>
            <person name="Copeland A."/>
            <person name="Barry K.W."/>
            <person name="Cichocki N."/>
            <person name="Veneault-Fourrey C."/>
            <person name="LaButti K."/>
            <person name="Lindquist E.A."/>
            <person name="Lipzen A."/>
            <person name="Lundell T."/>
            <person name="Morin E."/>
            <person name="Murat C."/>
            <person name="Riley R."/>
            <person name="Ohm R."/>
            <person name="Sun H."/>
            <person name="Tunlid A."/>
            <person name="Henrissat B."/>
            <person name="Grigoriev I.V."/>
            <person name="Hibbett D.S."/>
            <person name="Martin F."/>
        </authorList>
    </citation>
    <scope>NUCLEOTIDE SEQUENCE [LARGE SCALE GENOMIC DNA]</scope>
    <source>
        <strain evidence="8">F 1598</strain>
    </source>
</reference>
<dbReference type="PROSITE" id="PS50219">
    <property type="entry name" value="CNH"/>
    <property type="match status" value="1"/>
</dbReference>
<dbReference type="HOGENOM" id="CLU_063262_0_0_1"/>
<protein>
    <recommendedName>
        <fullName evidence="6">CNH domain-containing protein</fullName>
    </recommendedName>
</protein>
<name>A0A0C3GL48_PILCF</name>
<evidence type="ECO:0000256" key="5">
    <source>
        <dbReference type="SAM" id="MobiDB-lite"/>
    </source>
</evidence>
<keyword evidence="3" id="KW-0963">Cytoplasm</keyword>
<dbReference type="InterPro" id="IPR001180">
    <property type="entry name" value="CNH_dom"/>
</dbReference>
<dbReference type="InterPro" id="IPR032914">
    <property type="entry name" value="Vam6/VPS39/TRAP1"/>
</dbReference>
<evidence type="ECO:0000313" key="8">
    <source>
        <dbReference type="Proteomes" id="UP000054166"/>
    </source>
</evidence>
<dbReference type="GO" id="GO:0034058">
    <property type="term" value="P:endosomal vesicle fusion"/>
    <property type="evidence" value="ECO:0007669"/>
    <property type="project" value="TreeGrafter"/>
</dbReference>
<keyword evidence="2" id="KW-0813">Transport</keyword>